<name>A0A1F8CVK5_9BACT</name>
<accession>A0A1F8CVK5</accession>
<dbReference type="PANTHER" id="PTHR11749">
    <property type="entry name" value="RIBULOSE-5-PHOSPHATE-3-EPIMERASE"/>
    <property type="match status" value="1"/>
</dbReference>
<dbReference type="InterPro" id="IPR000056">
    <property type="entry name" value="Ribul_P_3_epim-like"/>
</dbReference>
<dbReference type="SUPFAM" id="SSF51366">
    <property type="entry name" value="Ribulose-phoshate binding barrel"/>
    <property type="match status" value="1"/>
</dbReference>
<dbReference type="Gene3D" id="3.20.20.70">
    <property type="entry name" value="Aldolase class I"/>
    <property type="match status" value="1"/>
</dbReference>
<evidence type="ECO:0008006" key="5">
    <source>
        <dbReference type="Google" id="ProtNLM"/>
    </source>
</evidence>
<dbReference type="GO" id="GO:0046872">
    <property type="term" value="F:metal ion binding"/>
    <property type="evidence" value="ECO:0007669"/>
    <property type="project" value="UniProtKB-KW"/>
</dbReference>
<dbReference type="AlphaFoldDB" id="A0A1F8CVK5"/>
<dbReference type="Pfam" id="PF00834">
    <property type="entry name" value="Ribul_P_3_epim"/>
    <property type="match status" value="1"/>
</dbReference>
<sequence length="213" mass="23646">MEIIPSILTNNPQELKDLINKLEGKVARVSIDIIDGKFADNKTIDPQALAYIETNLLLDFQLMVDEPVNWIEKCASVGADRIIGHVEHMRSQEEFIQKAQELGVKIGLGLDLDSPLSLLEPHLVTNLDLVLLMSVKAGFGGQEFDENIIPKIKDLAEIKAKDKTPFNIHLDGGISLSNIKKLSQLGVDEVSIGHRLIDGNFEENLAEFQKQIT</sequence>
<evidence type="ECO:0000256" key="1">
    <source>
        <dbReference type="ARBA" id="ARBA00022723"/>
    </source>
</evidence>
<reference evidence="3 4" key="1">
    <citation type="journal article" date="2016" name="Nat. Commun.">
        <title>Thousands of microbial genomes shed light on interconnected biogeochemical processes in an aquifer system.</title>
        <authorList>
            <person name="Anantharaman K."/>
            <person name="Brown C.T."/>
            <person name="Hug L.A."/>
            <person name="Sharon I."/>
            <person name="Castelle C.J."/>
            <person name="Probst A.J."/>
            <person name="Thomas B.C."/>
            <person name="Singh A."/>
            <person name="Wilkins M.J."/>
            <person name="Karaoz U."/>
            <person name="Brodie E.L."/>
            <person name="Williams K.H."/>
            <person name="Hubbard S.S."/>
            <person name="Banfield J.F."/>
        </authorList>
    </citation>
    <scope>NUCLEOTIDE SEQUENCE [LARGE SCALE GENOMIC DNA]</scope>
</reference>
<keyword evidence="2" id="KW-0413">Isomerase</keyword>
<dbReference type="GO" id="GO:0005975">
    <property type="term" value="P:carbohydrate metabolic process"/>
    <property type="evidence" value="ECO:0007669"/>
    <property type="project" value="InterPro"/>
</dbReference>
<proteinExistence type="predicted"/>
<gene>
    <name evidence="3" type="ORF">A2382_04175</name>
</gene>
<dbReference type="Proteomes" id="UP000178999">
    <property type="component" value="Unassembled WGS sequence"/>
</dbReference>
<evidence type="ECO:0000313" key="3">
    <source>
        <dbReference type="EMBL" id="OGM79768.1"/>
    </source>
</evidence>
<dbReference type="InterPro" id="IPR013785">
    <property type="entry name" value="Aldolase_TIM"/>
</dbReference>
<evidence type="ECO:0000256" key="2">
    <source>
        <dbReference type="ARBA" id="ARBA00023235"/>
    </source>
</evidence>
<comment type="caution">
    <text evidence="3">The sequence shown here is derived from an EMBL/GenBank/DDBJ whole genome shotgun (WGS) entry which is preliminary data.</text>
</comment>
<evidence type="ECO:0000313" key="4">
    <source>
        <dbReference type="Proteomes" id="UP000178999"/>
    </source>
</evidence>
<dbReference type="EMBL" id="MGHY01000007">
    <property type="protein sequence ID" value="OGM79768.1"/>
    <property type="molecule type" value="Genomic_DNA"/>
</dbReference>
<keyword evidence="1" id="KW-0479">Metal-binding</keyword>
<organism evidence="3 4">
    <name type="scientific">Candidatus Woesebacteria bacterium RIFOXYB1_FULL_38_16</name>
    <dbReference type="NCBI Taxonomy" id="1802538"/>
    <lineage>
        <taxon>Bacteria</taxon>
        <taxon>Candidatus Woeseibacteriota</taxon>
    </lineage>
</organism>
<dbReference type="STRING" id="1802538.A2382_04175"/>
<dbReference type="InterPro" id="IPR011060">
    <property type="entry name" value="RibuloseP-bd_barrel"/>
</dbReference>
<dbReference type="GO" id="GO:0016857">
    <property type="term" value="F:racemase and epimerase activity, acting on carbohydrates and derivatives"/>
    <property type="evidence" value="ECO:0007669"/>
    <property type="project" value="InterPro"/>
</dbReference>
<protein>
    <recommendedName>
        <fullName evidence="5">Ribulose-phosphate 3-epimerase</fullName>
    </recommendedName>
</protein>